<dbReference type="SUPFAM" id="SSF52833">
    <property type="entry name" value="Thioredoxin-like"/>
    <property type="match status" value="1"/>
</dbReference>
<accession>A0A212THH9</accession>
<sequence>MAGTTATTDATFDQDVLKSETPVLVDFWADWCGPCKRVAPILEEIAAEHGDKLRIVKLNTDENPQTAAKYGITSIPTMHVFFQGDVAKTIVGAHPKPKLLKELEPFIG</sequence>
<dbReference type="InterPro" id="IPR013766">
    <property type="entry name" value="Thioredoxin_domain"/>
</dbReference>
<dbReference type="PROSITE" id="PS51352">
    <property type="entry name" value="THIOREDOXIN_2"/>
    <property type="match status" value="1"/>
</dbReference>
<feature type="site" description="Contributes to redox potential value" evidence="8">
    <location>
        <position position="34"/>
    </location>
</feature>
<dbReference type="PIRSF" id="PIRSF000077">
    <property type="entry name" value="Thioredoxin"/>
    <property type="match status" value="1"/>
</dbReference>
<feature type="domain" description="Thioredoxin" evidence="10">
    <location>
        <begin position="1"/>
        <end position="108"/>
    </location>
</feature>
<dbReference type="EMBL" id="FYEZ01000001">
    <property type="protein sequence ID" value="SNC65281.1"/>
    <property type="molecule type" value="Genomic_DNA"/>
</dbReference>
<gene>
    <name evidence="11" type="ORF">SAMN05445756_1291</name>
</gene>
<evidence type="ECO:0000256" key="9">
    <source>
        <dbReference type="PIRSR" id="PIRSR000077-4"/>
    </source>
</evidence>
<feature type="site" description="Contributes to redox potential value" evidence="8">
    <location>
        <position position="33"/>
    </location>
</feature>
<dbReference type="GO" id="GO:0005829">
    <property type="term" value="C:cytosol"/>
    <property type="evidence" value="ECO:0007669"/>
    <property type="project" value="TreeGrafter"/>
</dbReference>
<dbReference type="Gene3D" id="3.40.30.10">
    <property type="entry name" value="Glutaredoxin"/>
    <property type="match status" value="1"/>
</dbReference>
<evidence type="ECO:0000259" key="10">
    <source>
        <dbReference type="PROSITE" id="PS51352"/>
    </source>
</evidence>
<dbReference type="PANTHER" id="PTHR45663">
    <property type="entry name" value="GEO12009P1"/>
    <property type="match status" value="1"/>
</dbReference>
<evidence type="ECO:0000313" key="12">
    <source>
        <dbReference type="Proteomes" id="UP000198122"/>
    </source>
</evidence>
<name>A0A212THH9_9MICO</name>
<reference evidence="11 12" key="1">
    <citation type="submission" date="2017-06" db="EMBL/GenBank/DDBJ databases">
        <authorList>
            <person name="Kim H.J."/>
            <person name="Triplett B.A."/>
        </authorList>
    </citation>
    <scope>NUCLEOTIDE SEQUENCE [LARGE SCALE GENOMIC DNA]</scope>
    <source>
        <strain evidence="11 12">DSM 22179</strain>
    </source>
</reference>
<evidence type="ECO:0000256" key="2">
    <source>
        <dbReference type="ARBA" id="ARBA00022448"/>
    </source>
</evidence>
<dbReference type="GO" id="GO:0045454">
    <property type="term" value="P:cell redox homeostasis"/>
    <property type="evidence" value="ECO:0007669"/>
    <property type="project" value="TreeGrafter"/>
</dbReference>
<dbReference type="RefSeq" id="WP_088818148.1">
    <property type="nucleotide sequence ID" value="NZ_FYEZ01000001.1"/>
</dbReference>
<feature type="site" description="Deprotonates C-terminal active site Cys" evidence="8">
    <location>
        <position position="26"/>
    </location>
</feature>
<dbReference type="NCBIfam" id="TIGR01068">
    <property type="entry name" value="thioredoxin"/>
    <property type="match status" value="1"/>
</dbReference>
<dbReference type="PANTHER" id="PTHR45663:SF11">
    <property type="entry name" value="GEO12009P1"/>
    <property type="match status" value="1"/>
</dbReference>
<feature type="active site" description="Nucleophile" evidence="8">
    <location>
        <position position="32"/>
    </location>
</feature>
<dbReference type="OrthoDB" id="9790390at2"/>
<dbReference type="CDD" id="cd02947">
    <property type="entry name" value="TRX_family"/>
    <property type="match status" value="1"/>
</dbReference>
<dbReference type="AlphaFoldDB" id="A0A212THH9"/>
<dbReference type="PROSITE" id="PS00194">
    <property type="entry name" value="THIOREDOXIN_1"/>
    <property type="match status" value="1"/>
</dbReference>
<dbReference type="InterPro" id="IPR036249">
    <property type="entry name" value="Thioredoxin-like_sf"/>
</dbReference>
<proteinExistence type="inferred from homology"/>
<evidence type="ECO:0000256" key="8">
    <source>
        <dbReference type="PIRSR" id="PIRSR000077-1"/>
    </source>
</evidence>
<dbReference type="Pfam" id="PF00085">
    <property type="entry name" value="Thioredoxin"/>
    <property type="match status" value="1"/>
</dbReference>
<dbReference type="Proteomes" id="UP000198122">
    <property type="component" value="Unassembled WGS sequence"/>
</dbReference>
<keyword evidence="5 9" id="KW-0676">Redox-active center</keyword>
<comment type="similarity">
    <text evidence="1 7">Belongs to the thioredoxin family.</text>
</comment>
<evidence type="ECO:0000256" key="7">
    <source>
        <dbReference type="PIRNR" id="PIRNR000077"/>
    </source>
</evidence>
<dbReference type="FunFam" id="3.40.30.10:FF:000001">
    <property type="entry name" value="Thioredoxin"/>
    <property type="match status" value="1"/>
</dbReference>
<keyword evidence="12" id="KW-1185">Reference proteome</keyword>
<organism evidence="11 12">
    <name type="scientific">Kytococcus aerolatus</name>
    <dbReference type="NCBI Taxonomy" id="592308"/>
    <lineage>
        <taxon>Bacteria</taxon>
        <taxon>Bacillati</taxon>
        <taxon>Actinomycetota</taxon>
        <taxon>Actinomycetes</taxon>
        <taxon>Micrococcales</taxon>
        <taxon>Kytococcaceae</taxon>
        <taxon>Kytococcus</taxon>
    </lineage>
</organism>
<keyword evidence="2" id="KW-0813">Transport</keyword>
<feature type="disulfide bond" description="Redox-active" evidence="9">
    <location>
        <begin position="32"/>
        <end position="35"/>
    </location>
</feature>
<evidence type="ECO:0000256" key="5">
    <source>
        <dbReference type="ARBA" id="ARBA00023284"/>
    </source>
</evidence>
<evidence type="ECO:0000313" key="11">
    <source>
        <dbReference type="EMBL" id="SNC65281.1"/>
    </source>
</evidence>
<dbReference type="PRINTS" id="PR00421">
    <property type="entry name" value="THIOREDOXIN"/>
</dbReference>
<evidence type="ECO:0000256" key="3">
    <source>
        <dbReference type="ARBA" id="ARBA00022982"/>
    </source>
</evidence>
<dbReference type="GO" id="GO:0015035">
    <property type="term" value="F:protein-disulfide reductase activity"/>
    <property type="evidence" value="ECO:0007669"/>
    <property type="project" value="UniProtKB-UniRule"/>
</dbReference>
<keyword evidence="3" id="KW-0249">Electron transport</keyword>
<evidence type="ECO:0000256" key="4">
    <source>
        <dbReference type="ARBA" id="ARBA00023157"/>
    </source>
</evidence>
<keyword evidence="4 9" id="KW-1015">Disulfide bond</keyword>
<dbReference type="InterPro" id="IPR017937">
    <property type="entry name" value="Thioredoxin_CS"/>
</dbReference>
<protein>
    <recommendedName>
        <fullName evidence="6 7">Thioredoxin</fullName>
    </recommendedName>
</protein>
<evidence type="ECO:0000256" key="1">
    <source>
        <dbReference type="ARBA" id="ARBA00008987"/>
    </source>
</evidence>
<dbReference type="InterPro" id="IPR005746">
    <property type="entry name" value="Thioredoxin"/>
</dbReference>
<evidence type="ECO:0000256" key="6">
    <source>
        <dbReference type="NCBIfam" id="TIGR01068"/>
    </source>
</evidence>
<feature type="active site" description="Nucleophile" evidence="8">
    <location>
        <position position="35"/>
    </location>
</feature>